<reference evidence="3" key="1">
    <citation type="journal article" date="2020" name="J Insects Food Feed">
        <title>The yellow mealworm (Tenebrio molitor) genome: a resource for the emerging insects as food and feed industry.</title>
        <authorList>
            <person name="Eriksson T."/>
            <person name="Andere A."/>
            <person name="Kelstrup H."/>
            <person name="Emery V."/>
            <person name="Picard C."/>
        </authorList>
    </citation>
    <scope>NUCLEOTIDE SEQUENCE</scope>
    <source>
        <strain evidence="3">Stoneville</strain>
        <tissue evidence="3">Whole head</tissue>
    </source>
</reference>
<feature type="domain" description="SAM" evidence="1">
    <location>
        <begin position="332"/>
        <end position="391"/>
    </location>
</feature>
<evidence type="ECO:0000313" key="4">
    <source>
        <dbReference type="Proteomes" id="UP000719412"/>
    </source>
</evidence>
<dbReference type="GO" id="GO:0000978">
    <property type="term" value="F:RNA polymerase II cis-regulatory region sequence-specific DNA binding"/>
    <property type="evidence" value="ECO:0007669"/>
    <property type="project" value="TreeGrafter"/>
</dbReference>
<dbReference type="InterPro" id="IPR057520">
    <property type="entry name" value="GRHL1/CP2_C"/>
</dbReference>
<dbReference type="InterPro" id="IPR013761">
    <property type="entry name" value="SAM/pointed_sf"/>
</dbReference>
<name>A0A8J6HFN2_TENMO</name>
<dbReference type="GO" id="GO:0001228">
    <property type="term" value="F:DNA-binding transcription activator activity, RNA polymerase II-specific"/>
    <property type="evidence" value="ECO:0007669"/>
    <property type="project" value="TreeGrafter"/>
</dbReference>
<dbReference type="InterPro" id="IPR041418">
    <property type="entry name" value="SAM_3"/>
</dbReference>
<sequence>MRNSHVTFDVACRQDPDASSRLRSCGGETVALKNSCDLPRRPMEKRAASCGGVRAQNLAPHRIKPLVPGSTGSIRLQAISSIKVASNQTFPDDCRTHMCANTRQTDEEAATVVWCKRHYSVRGRGPSYDDLSVVAIDGMQRRPVASASVKLMVDFVRPRSRSSSIDRHNQEWLKKKLCQRETCHLVLMKQRKLSSSCSCPSRWSCKGFASDDRSFRLVAQFLHAFTGGVAGDARLIARRMRYRPRVRGSAHKRHLQRLRSPDLRAIMKRKSARIKHHLRTIHLGAHGQAVGKKENAGEDNAPQLRTQLTAVCTPPPNVNKKIDDPNDQITDQLSSHATPEQTSAWLVRNRFDRYLETFSSFSGADMLRMSRDDLIQICGQADGIRLYNAVHLKTIAPKLKIYVCRQNTPIFNAIFLSAHSNMELLQKLSALMGISQDQVHDIYMEGPHSIHVQLNNDLIRHIKEETMFSVEVLQENGSYIFLLKRTVK</sequence>
<dbReference type="Pfam" id="PF25416">
    <property type="entry name" value="GRHL1_C"/>
    <property type="match status" value="1"/>
</dbReference>
<organism evidence="3 4">
    <name type="scientific">Tenebrio molitor</name>
    <name type="common">Yellow mealworm beetle</name>
    <dbReference type="NCBI Taxonomy" id="7067"/>
    <lineage>
        <taxon>Eukaryota</taxon>
        <taxon>Metazoa</taxon>
        <taxon>Ecdysozoa</taxon>
        <taxon>Arthropoda</taxon>
        <taxon>Hexapoda</taxon>
        <taxon>Insecta</taxon>
        <taxon>Pterygota</taxon>
        <taxon>Neoptera</taxon>
        <taxon>Endopterygota</taxon>
        <taxon>Coleoptera</taxon>
        <taxon>Polyphaga</taxon>
        <taxon>Cucujiformia</taxon>
        <taxon>Tenebrionidae</taxon>
        <taxon>Tenebrio</taxon>
    </lineage>
</organism>
<dbReference type="Proteomes" id="UP000719412">
    <property type="component" value="Unassembled WGS sequence"/>
</dbReference>
<protein>
    <recommendedName>
        <fullName evidence="5">SAM domain-containing protein</fullName>
    </recommendedName>
</protein>
<dbReference type="AlphaFoldDB" id="A0A8J6HFN2"/>
<comment type="caution">
    <text evidence="3">The sequence shown here is derived from an EMBL/GenBank/DDBJ whole genome shotgun (WGS) entry which is preliminary data.</text>
</comment>
<dbReference type="SUPFAM" id="SSF47769">
    <property type="entry name" value="SAM/Pointed domain"/>
    <property type="match status" value="1"/>
</dbReference>
<evidence type="ECO:0000313" key="3">
    <source>
        <dbReference type="EMBL" id="KAH0813302.1"/>
    </source>
</evidence>
<dbReference type="PANTHER" id="PTHR11037:SF21">
    <property type="entry name" value="GEMINI, ISOFORM C"/>
    <property type="match status" value="1"/>
</dbReference>
<evidence type="ECO:0000259" key="1">
    <source>
        <dbReference type="Pfam" id="PF18016"/>
    </source>
</evidence>
<keyword evidence="4" id="KW-1185">Reference proteome</keyword>
<dbReference type="CDD" id="cd09537">
    <property type="entry name" value="SAM_CP2-like"/>
    <property type="match status" value="1"/>
</dbReference>
<dbReference type="Gene3D" id="1.10.150.50">
    <property type="entry name" value="Transcription Factor, Ets-1"/>
    <property type="match status" value="1"/>
</dbReference>
<dbReference type="PANTHER" id="PTHR11037">
    <property type="entry name" value="TRANSCRIPTION FACTOR CP2"/>
    <property type="match status" value="1"/>
</dbReference>
<reference evidence="3" key="2">
    <citation type="submission" date="2021-08" db="EMBL/GenBank/DDBJ databases">
        <authorList>
            <person name="Eriksson T."/>
        </authorList>
    </citation>
    <scope>NUCLEOTIDE SEQUENCE</scope>
    <source>
        <strain evidence="3">Stoneville</strain>
        <tissue evidence="3">Whole head</tissue>
    </source>
</reference>
<dbReference type="InterPro" id="IPR040167">
    <property type="entry name" value="TF_CP2-like"/>
</dbReference>
<evidence type="ECO:0000259" key="2">
    <source>
        <dbReference type="Pfam" id="PF25416"/>
    </source>
</evidence>
<evidence type="ECO:0008006" key="5">
    <source>
        <dbReference type="Google" id="ProtNLM"/>
    </source>
</evidence>
<dbReference type="GO" id="GO:0005634">
    <property type="term" value="C:nucleus"/>
    <property type="evidence" value="ECO:0007669"/>
    <property type="project" value="TreeGrafter"/>
</dbReference>
<dbReference type="EMBL" id="JABDTM020025413">
    <property type="protein sequence ID" value="KAH0813302.1"/>
    <property type="molecule type" value="Genomic_DNA"/>
</dbReference>
<proteinExistence type="predicted"/>
<feature type="domain" description="GRHL1/CP2 C-terminal" evidence="2">
    <location>
        <begin position="397"/>
        <end position="483"/>
    </location>
</feature>
<gene>
    <name evidence="3" type="ORF">GEV33_009490</name>
</gene>
<dbReference type="Pfam" id="PF18016">
    <property type="entry name" value="SAM_3"/>
    <property type="match status" value="1"/>
</dbReference>
<accession>A0A8J6HFN2</accession>